<dbReference type="InterPro" id="IPR002509">
    <property type="entry name" value="NODB_dom"/>
</dbReference>
<reference evidence="8" key="1">
    <citation type="submission" date="2020-11" db="EMBL/GenBank/DDBJ databases">
        <authorList>
            <consortium name="DOE Joint Genome Institute"/>
            <person name="Ahrendt S."/>
            <person name="Riley R."/>
            <person name="Andreopoulos W."/>
            <person name="Labutti K."/>
            <person name="Pangilinan J."/>
            <person name="Ruiz-Duenas F.J."/>
            <person name="Barrasa J.M."/>
            <person name="Sanchez-Garcia M."/>
            <person name="Camarero S."/>
            <person name="Miyauchi S."/>
            <person name="Serrano A."/>
            <person name="Linde D."/>
            <person name="Babiker R."/>
            <person name="Drula E."/>
            <person name="Ayuso-Fernandez I."/>
            <person name="Pacheco R."/>
            <person name="Padilla G."/>
            <person name="Ferreira P."/>
            <person name="Barriuso J."/>
            <person name="Kellner H."/>
            <person name="Castanera R."/>
            <person name="Alfaro M."/>
            <person name="Ramirez L."/>
            <person name="Pisabarro A.G."/>
            <person name="Kuo A."/>
            <person name="Tritt A."/>
            <person name="Lipzen A."/>
            <person name="He G."/>
            <person name="Yan M."/>
            <person name="Ng V."/>
            <person name="Cullen D."/>
            <person name="Martin F."/>
            <person name="Rosso M.-N."/>
            <person name="Henrissat B."/>
            <person name="Hibbett D."/>
            <person name="Martinez A.T."/>
            <person name="Grigoriev I.V."/>
        </authorList>
    </citation>
    <scope>NUCLEOTIDE SEQUENCE</scope>
    <source>
        <strain evidence="8">CBS 506.95</strain>
    </source>
</reference>
<dbReference type="GO" id="GO:0071555">
    <property type="term" value="P:cell wall organization"/>
    <property type="evidence" value="ECO:0007669"/>
    <property type="project" value="UniProtKB-KW"/>
</dbReference>
<evidence type="ECO:0000259" key="7">
    <source>
        <dbReference type="PROSITE" id="PS51677"/>
    </source>
</evidence>
<keyword evidence="3" id="KW-0336">GPI-anchor</keyword>
<evidence type="ECO:0000313" key="9">
    <source>
        <dbReference type="Proteomes" id="UP000807306"/>
    </source>
</evidence>
<dbReference type="GO" id="GO:0005975">
    <property type="term" value="P:carbohydrate metabolic process"/>
    <property type="evidence" value="ECO:0007669"/>
    <property type="project" value="InterPro"/>
</dbReference>
<dbReference type="GO" id="GO:0016810">
    <property type="term" value="F:hydrolase activity, acting on carbon-nitrogen (but not peptide) bonds"/>
    <property type="evidence" value="ECO:0007669"/>
    <property type="project" value="InterPro"/>
</dbReference>
<evidence type="ECO:0000256" key="6">
    <source>
        <dbReference type="ARBA" id="ARBA00023316"/>
    </source>
</evidence>
<proteinExistence type="predicted"/>
<keyword evidence="4" id="KW-0472">Membrane</keyword>
<gene>
    <name evidence="8" type="ORF">CPB83DRAFT_813193</name>
</gene>
<dbReference type="GO" id="GO:0098552">
    <property type="term" value="C:side of membrane"/>
    <property type="evidence" value="ECO:0007669"/>
    <property type="project" value="UniProtKB-KW"/>
</dbReference>
<dbReference type="EMBL" id="MU157849">
    <property type="protein sequence ID" value="KAF9529006.1"/>
    <property type="molecule type" value="Genomic_DNA"/>
</dbReference>
<dbReference type="GO" id="GO:0005886">
    <property type="term" value="C:plasma membrane"/>
    <property type="evidence" value="ECO:0007669"/>
    <property type="project" value="UniProtKB-SubCell"/>
</dbReference>
<dbReference type="PANTHER" id="PTHR47561">
    <property type="entry name" value="POLYSACCHARIDE DEACETYLASE FAMILY PROTEIN (AFU_ORTHOLOGUE AFUA_6G05030)"/>
    <property type="match status" value="1"/>
</dbReference>
<comment type="caution">
    <text evidence="8">The sequence shown here is derived from an EMBL/GenBank/DDBJ whole genome shotgun (WGS) entry which is preliminary data.</text>
</comment>
<dbReference type="Gene3D" id="3.20.20.370">
    <property type="entry name" value="Glycoside hydrolase/deacetylase"/>
    <property type="match status" value="1"/>
</dbReference>
<dbReference type="AlphaFoldDB" id="A0A9P6JQB2"/>
<dbReference type="PROSITE" id="PS51677">
    <property type="entry name" value="NODB"/>
    <property type="match status" value="1"/>
</dbReference>
<keyword evidence="8" id="KW-0378">Hydrolase</keyword>
<protein>
    <submittedName>
        <fullName evidence="8">Glycoside hydrolase/deacetylase</fullName>
    </submittedName>
</protein>
<keyword evidence="3" id="KW-0325">Glycoprotein</keyword>
<keyword evidence="9" id="KW-1185">Reference proteome</keyword>
<keyword evidence="2" id="KW-1003">Cell membrane</keyword>
<dbReference type="SUPFAM" id="SSF88713">
    <property type="entry name" value="Glycoside hydrolase/deacetylase"/>
    <property type="match status" value="1"/>
</dbReference>
<evidence type="ECO:0000313" key="8">
    <source>
        <dbReference type="EMBL" id="KAF9529006.1"/>
    </source>
</evidence>
<name>A0A9P6JQB2_9AGAR</name>
<dbReference type="InterPro" id="IPR011330">
    <property type="entry name" value="Glyco_hydro/deAcase_b/a-brl"/>
</dbReference>
<evidence type="ECO:0000256" key="3">
    <source>
        <dbReference type="ARBA" id="ARBA00022622"/>
    </source>
</evidence>
<dbReference type="OrthoDB" id="3162524at2759"/>
<dbReference type="PANTHER" id="PTHR47561:SF1">
    <property type="entry name" value="POLYSACCHARIDE DEACETYLASE FAMILY PROTEIN (AFU_ORTHOLOGUE AFUA_6G05030)"/>
    <property type="match status" value="1"/>
</dbReference>
<feature type="domain" description="NodB homology" evidence="7">
    <location>
        <begin position="34"/>
        <end position="125"/>
    </location>
</feature>
<evidence type="ECO:0000256" key="1">
    <source>
        <dbReference type="ARBA" id="ARBA00004609"/>
    </source>
</evidence>
<evidence type="ECO:0000256" key="4">
    <source>
        <dbReference type="ARBA" id="ARBA00023136"/>
    </source>
</evidence>
<sequence length="321" mass="37058">MPARKVPIGSGVDVDAVPGRLINGLGSYGDDNSLTVISRGVFAGEVGVPRLLKLLKRYNITSTWFIPGHSLETFPKQMEAVRDAGPEIGLHGYSHENPAELSIEQERDILNHTYKLLTDFNNGLPLEMKRRTWWGTSKEGTNLLVDEGIVYDHSSMGHDCKAYYLTDEDQWYKIDYAQRAETGMKPLVNGKEPDWFDFQRAGHANHLVSIRFVKTMPNSHGWVSPLDVEQLWKDIFTYHYREEEEFIVPTTIHPDVSGRPHVLFMLERFIEWINTHTHVHWVPFVKRVDDFQSKNRPAATAKMANLKEDQDHFDAWLRRFQ</sequence>
<comment type="subcellular location">
    <subcellularLocation>
        <location evidence="1">Cell membrane</location>
        <topology evidence="1">Lipid-anchor</topology>
        <topology evidence="1">GPI-anchor</topology>
    </subcellularLocation>
</comment>
<dbReference type="Proteomes" id="UP000807306">
    <property type="component" value="Unassembled WGS sequence"/>
</dbReference>
<accession>A0A9P6JQB2</accession>
<keyword evidence="6" id="KW-0961">Cell wall biogenesis/degradation</keyword>
<dbReference type="Pfam" id="PF01522">
    <property type="entry name" value="Polysacc_deac_1"/>
    <property type="match status" value="1"/>
</dbReference>
<evidence type="ECO:0000256" key="2">
    <source>
        <dbReference type="ARBA" id="ARBA00022475"/>
    </source>
</evidence>
<organism evidence="8 9">
    <name type="scientific">Crepidotus variabilis</name>
    <dbReference type="NCBI Taxonomy" id="179855"/>
    <lineage>
        <taxon>Eukaryota</taxon>
        <taxon>Fungi</taxon>
        <taxon>Dikarya</taxon>
        <taxon>Basidiomycota</taxon>
        <taxon>Agaricomycotina</taxon>
        <taxon>Agaricomycetes</taxon>
        <taxon>Agaricomycetidae</taxon>
        <taxon>Agaricales</taxon>
        <taxon>Agaricineae</taxon>
        <taxon>Crepidotaceae</taxon>
        <taxon>Crepidotus</taxon>
    </lineage>
</organism>
<evidence type="ECO:0000256" key="5">
    <source>
        <dbReference type="ARBA" id="ARBA00023288"/>
    </source>
</evidence>
<keyword evidence="5" id="KW-0449">Lipoprotein</keyword>